<dbReference type="GO" id="GO:0022857">
    <property type="term" value="F:transmembrane transporter activity"/>
    <property type="evidence" value="ECO:0007669"/>
    <property type="project" value="UniProtKB-UniRule"/>
</dbReference>
<feature type="domain" description="TRAP C4-dicarboxylate transport system permease DctM subunit" evidence="8">
    <location>
        <begin position="7"/>
        <end position="416"/>
    </location>
</feature>
<evidence type="ECO:0000256" key="7">
    <source>
        <dbReference type="RuleBase" id="RU369079"/>
    </source>
</evidence>
<protein>
    <recommendedName>
        <fullName evidence="7">TRAP transporter large permease protein</fullName>
    </recommendedName>
</protein>
<keyword evidence="5 7" id="KW-1133">Transmembrane helix</keyword>
<dbReference type="InterPro" id="IPR010656">
    <property type="entry name" value="DctM"/>
</dbReference>
<evidence type="ECO:0000256" key="4">
    <source>
        <dbReference type="ARBA" id="ARBA00022692"/>
    </source>
</evidence>
<dbReference type="OrthoDB" id="9777699at2"/>
<feature type="transmembrane region" description="Helical" evidence="7">
    <location>
        <begin position="313"/>
        <end position="346"/>
    </location>
</feature>
<feature type="transmembrane region" description="Helical" evidence="7">
    <location>
        <begin position="397"/>
        <end position="418"/>
    </location>
</feature>
<evidence type="ECO:0000256" key="3">
    <source>
        <dbReference type="ARBA" id="ARBA00022519"/>
    </source>
</evidence>
<evidence type="ECO:0000256" key="1">
    <source>
        <dbReference type="ARBA" id="ARBA00004429"/>
    </source>
</evidence>
<dbReference type="STRING" id="1610491.AAV94_01040"/>
<keyword evidence="7" id="KW-0813">Transport</keyword>
<keyword evidence="2" id="KW-1003">Cell membrane</keyword>
<dbReference type="PANTHER" id="PTHR33362:SF2">
    <property type="entry name" value="TRAP TRANSPORTER LARGE PERMEASE PROTEIN"/>
    <property type="match status" value="1"/>
</dbReference>
<name>A0A0U1Q2Q2_9BURK</name>
<accession>A0A0U1Q2Q2</accession>
<feature type="transmembrane region" description="Helical" evidence="7">
    <location>
        <begin position="90"/>
        <end position="112"/>
    </location>
</feature>
<dbReference type="PANTHER" id="PTHR33362">
    <property type="entry name" value="SIALIC ACID TRAP TRANSPORTER PERMEASE PROTEIN SIAT-RELATED"/>
    <property type="match status" value="1"/>
</dbReference>
<sequence length="421" mass="44842">MIAVLVLAFVILLLLSVPIGHALVIAGLLALTTSEFLPMNLVAQQMFAPTQSFPMLALPFFILAGSLMMSGELGRNLIDFAKLLVQRYRGGLASVTVLGSATVGGVSGSAVADATAMGSILIPWQTREGYPAAFNAANNAATSMIAVLIPPSIPLILYSLVSGVSIGDLFIAGVLPGLTITAAFIAVCYVSARLRGFPCHRAPFDWRRFWPLLLKAIPALALPVMILVLLRFGIATPTEVSVLATLYALCMGLFVYRDLSLARIKDAVLAAGISTGVVMLVIMGSSVVAWLLTYAQIPQTFTAWCLETLREPWAIILVMNAIMLLVGMFIDLPAAILLLGPIFVPLAQQIGLDPLQLGIVMVLNLSIGLYTPPAGTTLFISSTIARVPVLRVVRELLPFYLAALLVLLLFSYVPALTLRVG</sequence>
<dbReference type="Proteomes" id="UP000050580">
    <property type="component" value="Unassembled WGS sequence"/>
</dbReference>
<comment type="function">
    <text evidence="7">Part of the tripartite ATP-independent periplasmic (TRAP) transport system.</text>
</comment>
<feature type="transmembrane region" description="Helical" evidence="7">
    <location>
        <begin position="358"/>
        <end position="385"/>
    </location>
</feature>
<dbReference type="NCBIfam" id="TIGR00786">
    <property type="entry name" value="dctM"/>
    <property type="match status" value="1"/>
</dbReference>
<dbReference type="EMBL" id="LBNQ01000009">
    <property type="protein sequence ID" value="KKW69030.1"/>
    <property type="molecule type" value="Genomic_DNA"/>
</dbReference>
<reference evidence="9 10" key="1">
    <citation type="submission" date="2015-05" db="EMBL/GenBank/DDBJ databases">
        <title>Draft genome sequence of Lampropedia sp. CT6, isolated from the microbial mat of a hot water spring, located at Manikaran, India.</title>
        <authorList>
            <person name="Tripathi C."/>
            <person name="Rani P."/>
            <person name="Mahato N.K."/>
            <person name="Lal R."/>
        </authorList>
    </citation>
    <scope>NUCLEOTIDE SEQUENCE [LARGE SCALE GENOMIC DNA]</scope>
    <source>
        <strain evidence="9 10">CT6</strain>
    </source>
</reference>
<dbReference type="Pfam" id="PF06808">
    <property type="entry name" value="DctM"/>
    <property type="match status" value="1"/>
</dbReference>
<evidence type="ECO:0000259" key="8">
    <source>
        <dbReference type="Pfam" id="PF06808"/>
    </source>
</evidence>
<keyword evidence="10" id="KW-1185">Reference proteome</keyword>
<keyword evidence="4 7" id="KW-0812">Transmembrane</keyword>
<comment type="caution">
    <text evidence="7">Lacks conserved residue(s) required for the propagation of feature annotation.</text>
</comment>
<proteinExistence type="inferred from homology"/>
<dbReference type="AlphaFoldDB" id="A0A0U1Q2Q2"/>
<evidence type="ECO:0000313" key="10">
    <source>
        <dbReference type="Proteomes" id="UP000050580"/>
    </source>
</evidence>
<evidence type="ECO:0000256" key="6">
    <source>
        <dbReference type="ARBA" id="ARBA00023136"/>
    </source>
</evidence>
<dbReference type="PATRIC" id="fig|1610491.3.peg.215"/>
<comment type="subcellular location">
    <subcellularLocation>
        <location evidence="1 7">Cell inner membrane</location>
        <topology evidence="1 7">Multi-pass membrane protein</topology>
    </subcellularLocation>
</comment>
<comment type="caution">
    <text evidence="9">The sequence shown here is derived from an EMBL/GenBank/DDBJ whole genome shotgun (WGS) entry which is preliminary data.</text>
</comment>
<evidence type="ECO:0000256" key="5">
    <source>
        <dbReference type="ARBA" id="ARBA00022989"/>
    </source>
</evidence>
<feature type="transmembrane region" description="Helical" evidence="7">
    <location>
        <begin position="240"/>
        <end position="256"/>
    </location>
</feature>
<evidence type="ECO:0000256" key="2">
    <source>
        <dbReference type="ARBA" id="ARBA00022475"/>
    </source>
</evidence>
<organism evidence="9 10">
    <name type="scientific">Lampropedia cohaerens</name>
    <dbReference type="NCBI Taxonomy" id="1610491"/>
    <lineage>
        <taxon>Bacteria</taxon>
        <taxon>Pseudomonadati</taxon>
        <taxon>Pseudomonadota</taxon>
        <taxon>Betaproteobacteria</taxon>
        <taxon>Burkholderiales</taxon>
        <taxon>Comamonadaceae</taxon>
        <taxon>Lampropedia</taxon>
    </lineage>
</organism>
<feature type="transmembrane region" description="Helical" evidence="7">
    <location>
        <begin position="212"/>
        <end position="234"/>
    </location>
</feature>
<dbReference type="GO" id="GO:0005886">
    <property type="term" value="C:plasma membrane"/>
    <property type="evidence" value="ECO:0007669"/>
    <property type="project" value="UniProtKB-SubCell"/>
</dbReference>
<comment type="subunit">
    <text evidence="7">The complex comprises the extracytoplasmic solute receptor protein and the two transmembrane proteins.</text>
</comment>
<dbReference type="InterPro" id="IPR004681">
    <property type="entry name" value="TRAP_DctM"/>
</dbReference>
<gene>
    <name evidence="9" type="ORF">AAV94_01040</name>
</gene>
<feature type="transmembrane region" description="Helical" evidence="7">
    <location>
        <begin position="169"/>
        <end position="192"/>
    </location>
</feature>
<evidence type="ECO:0000313" key="9">
    <source>
        <dbReference type="EMBL" id="KKW69030.1"/>
    </source>
</evidence>
<keyword evidence="3 7" id="KW-0997">Cell inner membrane</keyword>
<dbReference type="PIRSF" id="PIRSF006066">
    <property type="entry name" value="HI0050"/>
    <property type="match status" value="1"/>
</dbReference>
<dbReference type="RefSeq" id="WP_046740465.1">
    <property type="nucleotide sequence ID" value="NZ_LBNQ01000009.1"/>
</dbReference>
<keyword evidence="6 7" id="KW-0472">Membrane</keyword>
<comment type="similarity">
    <text evidence="7">Belongs to the TRAP transporter large permease family.</text>
</comment>
<feature type="transmembrane region" description="Helical" evidence="7">
    <location>
        <begin position="268"/>
        <end position="293"/>
    </location>
</feature>
<feature type="transmembrane region" description="Helical" evidence="7">
    <location>
        <begin position="46"/>
        <end position="69"/>
    </location>
</feature>